<sequence length="508" mass="58619">MQRDQKRVNGQNFKRWQQKMFFYLTTLGLARFLKETAPQVEPPAEGQSSNAQAVQAVEAWKHSDFLCHNYVLNGLIDHLYNVYCKTTTAKELWESLERKYKTEDAGTKKFVVARFLDYKMVDSKNLPPSWVEFKNYLKHKRKEMSVEDLVVRLRIEEDNKLAQKDTYTPDSAKANMVEHAGSSSRFNSKGNKKDKKKNDKKGKGKSEYLAPKARIVKQKFQGTCYNCDQPGHRAAIADAEAGTNNSGWWIDTGATRHVCADKSMFHSFRAVDNGQKLYMGNSATADIKGEGDVILKMTSEKELKLTNVLYVPEIRKNLVSGWLLNKFGFRLVFESDKFVLSKNQMYVGKGYAVNAMFKLNVMVVKKATQWLIMQKDQKSSMYCYVYLLKSKDEAIDKFVLYKTEVENQLGRKIKVVRSDRGGEYVSPFADLCAKHGIRHEFTTLYLPQQNSIAERKNHTLKEMVNAMMIKNGSSSRLDEEVVQDKRQRYDNDLHDERQDQLEEEEVEP</sequence>
<protein>
    <submittedName>
        <fullName evidence="3">Pol polyprotein</fullName>
    </submittedName>
</protein>
<dbReference type="Proteomes" id="UP001151760">
    <property type="component" value="Unassembled WGS sequence"/>
</dbReference>
<feature type="domain" description="Integrase catalytic" evidence="2">
    <location>
        <begin position="380"/>
        <end position="508"/>
    </location>
</feature>
<feature type="compositionally biased region" description="Basic residues" evidence="1">
    <location>
        <begin position="190"/>
        <end position="203"/>
    </location>
</feature>
<dbReference type="InterPro" id="IPR001878">
    <property type="entry name" value="Znf_CCHC"/>
</dbReference>
<evidence type="ECO:0000313" key="4">
    <source>
        <dbReference type="Proteomes" id="UP001151760"/>
    </source>
</evidence>
<accession>A0ABQ4Z406</accession>
<reference evidence="3" key="2">
    <citation type="submission" date="2022-01" db="EMBL/GenBank/DDBJ databases">
        <authorList>
            <person name="Yamashiro T."/>
            <person name="Shiraishi A."/>
            <person name="Satake H."/>
            <person name="Nakayama K."/>
        </authorList>
    </citation>
    <scope>NUCLEOTIDE SEQUENCE</scope>
</reference>
<gene>
    <name evidence="3" type="ORF">Tco_0750114</name>
</gene>
<dbReference type="InterPro" id="IPR001584">
    <property type="entry name" value="Integrase_cat-core"/>
</dbReference>
<dbReference type="InterPro" id="IPR012337">
    <property type="entry name" value="RNaseH-like_sf"/>
</dbReference>
<dbReference type="Pfam" id="PF00098">
    <property type="entry name" value="zf-CCHC"/>
    <property type="match status" value="1"/>
</dbReference>
<dbReference type="EMBL" id="BQNB010010911">
    <property type="protein sequence ID" value="GJS83573.1"/>
    <property type="molecule type" value="Genomic_DNA"/>
</dbReference>
<feature type="region of interest" description="Disordered" evidence="1">
    <location>
        <begin position="475"/>
        <end position="508"/>
    </location>
</feature>
<comment type="caution">
    <text evidence="3">The sequence shown here is derived from an EMBL/GenBank/DDBJ whole genome shotgun (WGS) entry which is preliminary data.</text>
</comment>
<reference evidence="3" key="1">
    <citation type="journal article" date="2022" name="Int. J. Mol. Sci.">
        <title>Draft Genome of Tanacetum Coccineum: Genomic Comparison of Closely Related Tanacetum-Family Plants.</title>
        <authorList>
            <person name="Yamashiro T."/>
            <person name="Shiraishi A."/>
            <person name="Nakayama K."/>
            <person name="Satake H."/>
        </authorList>
    </citation>
    <scope>NUCLEOTIDE SEQUENCE</scope>
</reference>
<dbReference type="Pfam" id="PF14223">
    <property type="entry name" value="Retrotran_gag_2"/>
    <property type="match status" value="1"/>
</dbReference>
<organism evidence="3 4">
    <name type="scientific">Tanacetum coccineum</name>
    <dbReference type="NCBI Taxonomy" id="301880"/>
    <lineage>
        <taxon>Eukaryota</taxon>
        <taxon>Viridiplantae</taxon>
        <taxon>Streptophyta</taxon>
        <taxon>Embryophyta</taxon>
        <taxon>Tracheophyta</taxon>
        <taxon>Spermatophyta</taxon>
        <taxon>Magnoliopsida</taxon>
        <taxon>eudicotyledons</taxon>
        <taxon>Gunneridae</taxon>
        <taxon>Pentapetalae</taxon>
        <taxon>asterids</taxon>
        <taxon>campanulids</taxon>
        <taxon>Asterales</taxon>
        <taxon>Asteraceae</taxon>
        <taxon>Asteroideae</taxon>
        <taxon>Anthemideae</taxon>
        <taxon>Anthemidinae</taxon>
        <taxon>Tanacetum</taxon>
    </lineage>
</organism>
<feature type="region of interest" description="Disordered" evidence="1">
    <location>
        <begin position="164"/>
        <end position="208"/>
    </location>
</feature>
<evidence type="ECO:0000313" key="3">
    <source>
        <dbReference type="EMBL" id="GJS83573.1"/>
    </source>
</evidence>
<dbReference type="PANTHER" id="PTHR47592:SF27">
    <property type="entry name" value="OS08G0421700 PROTEIN"/>
    <property type="match status" value="1"/>
</dbReference>
<dbReference type="Pfam" id="PF22936">
    <property type="entry name" value="Pol_BBD"/>
    <property type="match status" value="1"/>
</dbReference>
<keyword evidence="4" id="KW-1185">Reference proteome</keyword>
<dbReference type="Gene3D" id="3.30.420.10">
    <property type="entry name" value="Ribonuclease H-like superfamily/Ribonuclease H"/>
    <property type="match status" value="1"/>
</dbReference>
<evidence type="ECO:0000259" key="2">
    <source>
        <dbReference type="PROSITE" id="PS50994"/>
    </source>
</evidence>
<dbReference type="SUPFAM" id="SSF53098">
    <property type="entry name" value="Ribonuclease H-like"/>
    <property type="match status" value="1"/>
</dbReference>
<dbReference type="PANTHER" id="PTHR47592">
    <property type="entry name" value="PBF68 PROTEIN"/>
    <property type="match status" value="1"/>
</dbReference>
<evidence type="ECO:0000256" key="1">
    <source>
        <dbReference type="SAM" id="MobiDB-lite"/>
    </source>
</evidence>
<proteinExistence type="predicted"/>
<dbReference type="InterPro" id="IPR054722">
    <property type="entry name" value="PolX-like_BBD"/>
</dbReference>
<name>A0ABQ4Z406_9ASTR</name>
<dbReference type="PROSITE" id="PS50994">
    <property type="entry name" value="INTEGRASE"/>
    <property type="match status" value="1"/>
</dbReference>
<feature type="compositionally biased region" description="Basic and acidic residues" evidence="1">
    <location>
        <begin position="476"/>
        <end position="500"/>
    </location>
</feature>
<dbReference type="InterPro" id="IPR036397">
    <property type="entry name" value="RNaseH_sf"/>
</dbReference>